<protein>
    <submittedName>
        <fullName evidence="2">P-loop containing nucleoside triphosphate hydrolase protein</fullName>
    </submittedName>
</protein>
<dbReference type="PANTHER" id="PTHR47978">
    <property type="match status" value="1"/>
</dbReference>
<dbReference type="SMART" id="SM00175">
    <property type="entry name" value="RAB"/>
    <property type="match status" value="1"/>
</dbReference>
<dbReference type="AlphaFoldDB" id="A0A6A5V7S5"/>
<name>A0A6A5V7S5_9PLEO</name>
<dbReference type="PRINTS" id="PR00449">
    <property type="entry name" value="RASTRNSFRMNG"/>
</dbReference>
<evidence type="ECO:0000256" key="1">
    <source>
        <dbReference type="ARBA" id="ARBA00022741"/>
    </source>
</evidence>
<reference evidence="2" key="1">
    <citation type="journal article" date="2020" name="Stud. Mycol.">
        <title>101 Dothideomycetes genomes: a test case for predicting lifestyles and emergence of pathogens.</title>
        <authorList>
            <person name="Haridas S."/>
            <person name="Albert R."/>
            <person name="Binder M."/>
            <person name="Bloem J."/>
            <person name="Labutti K."/>
            <person name="Salamov A."/>
            <person name="Andreopoulos B."/>
            <person name="Baker S."/>
            <person name="Barry K."/>
            <person name="Bills G."/>
            <person name="Bluhm B."/>
            <person name="Cannon C."/>
            <person name="Castanera R."/>
            <person name="Culley D."/>
            <person name="Daum C."/>
            <person name="Ezra D."/>
            <person name="Gonzalez J."/>
            <person name="Henrissat B."/>
            <person name="Kuo A."/>
            <person name="Liang C."/>
            <person name="Lipzen A."/>
            <person name="Lutzoni F."/>
            <person name="Magnuson J."/>
            <person name="Mondo S."/>
            <person name="Nolan M."/>
            <person name="Ohm R."/>
            <person name="Pangilinan J."/>
            <person name="Park H.-J."/>
            <person name="Ramirez L."/>
            <person name="Alfaro M."/>
            <person name="Sun H."/>
            <person name="Tritt A."/>
            <person name="Yoshinaga Y."/>
            <person name="Zwiers L.-H."/>
            <person name="Turgeon B."/>
            <person name="Goodwin S."/>
            <person name="Spatafora J."/>
            <person name="Crous P."/>
            <person name="Grigoriev I."/>
        </authorList>
    </citation>
    <scope>NUCLEOTIDE SEQUENCE</scope>
    <source>
        <strain evidence="2">CBS 107.79</strain>
    </source>
</reference>
<keyword evidence="1" id="KW-0547">Nucleotide-binding</keyword>
<dbReference type="PROSITE" id="PS51419">
    <property type="entry name" value="RAB"/>
    <property type="match status" value="1"/>
</dbReference>
<dbReference type="GO" id="GO:0005525">
    <property type="term" value="F:GTP binding"/>
    <property type="evidence" value="ECO:0007669"/>
    <property type="project" value="InterPro"/>
</dbReference>
<dbReference type="Gene3D" id="3.40.50.300">
    <property type="entry name" value="P-loop containing nucleotide triphosphate hydrolases"/>
    <property type="match status" value="1"/>
</dbReference>
<dbReference type="InterPro" id="IPR001806">
    <property type="entry name" value="Small_GTPase"/>
</dbReference>
<evidence type="ECO:0000313" key="3">
    <source>
        <dbReference type="Proteomes" id="UP000800036"/>
    </source>
</evidence>
<gene>
    <name evidence="2" type="ORF">BU23DRAFT_555119</name>
</gene>
<dbReference type="SUPFAM" id="SSF52540">
    <property type="entry name" value="P-loop containing nucleoside triphosphate hydrolases"/>
    <property type="match status" value="1"/>
</dbReference>
<keyword evidence="2" id="KW-0378">Hydrolase</keyword>
<dbReference type="GO" id="GO:0003924">
    <property type="term" value="F:GTPase activity"/>
    <property type="evidence" value="ECO:0007669"/>
    <property type="project" value="InterPro"/>
</dbReference>
<dbReference type="Proteomes" id="UP000800036">
    <property type="component" value="Unassembled WGS sequence"/>
</dbReference>
<evidence type="ECO:0000313" key="2">
    <source>
        <dbReference type="EMBL" id="KAF1972319.1"/>
    </source>
</evidence>
<dbReference type="PROSITE" id="PS51421">
    <property type="entry name" value="RAS"/>
    <property type="match status" value="1"/>
</dbReference>
<dbReference type="SMART" id="SM00173">
    <property type="entry name" value="RAS"/>
    <property type="match status" value="1"/>
</dbReference>
<organism evidence="2 3">
    <name type="scientific">Bimuria novae-zelandiae CBS 107.79</name>
    <dbReference type="NCBI Taxonomy" id="1447943"/>
    <lineage>
        <taxon>Eukaryota</taxon>
        <taxon>Fungi</taxon>
        <taxon>Dikarya</taxon>
        <taxon>Ascomycota</taxon>
        <taxon>Pezizomycotina</taxon>
        <taxon>Dothideomycetes</taxon>
        <taxon>Pleosporomycetidae</taxon>
        <taxon>Pleosporales</taxon>
        <taxon>Massarineae</taxon>
        <taxon>Didymosphaeriaceae</taxon>
        <taxon>Bimuria</taxon>
    </lineage>
</organism>
<keyword evidence="3" id="KW-1185">Reference proteome</keyword>
<dbReference type="InterPro" id="IPR027417">
    <property type="entry name" value="P-loop_NTPase"/>
</dbReference>
<proteinExistence type="predicted"/>
<accession>A0A6A5V7S5</accession>
<sequence length="265" mass="30160">MPNLPDSVWDTLKIVVLGESGIGKTSFTDKVVHDAQYVRYDPTYLFGKHGNQMAMNVDGDVHYIRLDDVSLTPIRSPEHGALSEQYATFIRDADGVVLLYDITDSNSYDAITETGWEYVWSRQAKSWGRGWDFPNGHKKFGCVLVGNKVDLLQGEGSVKRQVSKDLAEEWASMMGVEHFEVDRFNREALEDVVRALVRSVQWAKRRNLEDIRMTKIKSGATTAVVQGSIHDQQIQKSKQFLGLTRLKERLTFRTKSKPKPYGPYE</sequence>
<dbReference type="Pfam" id="PF00071">
    <property type="entry name" value="Ras"/>
    <property type="match status" value="1"/>
</dbReference>
<dbReference type="EMBL" id="ML976687">
    <property type="protein sequence ID" value="KAF1972319.1"/>
    <property type="molecule type" value="Genomic_DNA"/>
</dbReference>
<dbReference type="OrthoDB" id="10002389at2759"/>